<reference evidence="3" key="1">
    <citation type="submission" date="2017-02" db="UniProtKB">
        <authorList>
            <consortium name="WormBaseParasite"/>
        </authorList>
    </citation>
    <scope>IDENTIFICATION</scope>
</reference>
<reference evidence="1 2" key="2">
    <citation type="submission" date="2018-11" db="EMBL/GenBank/DDBJ databases">
        <authorList>
            <consortium name="Pathogen Informatics"/>
        </authorList>
    </citation>
    <scope>NUCLEOTIDE SEQUENCE [LARGE SCALE GENOMIC DNA]</scope>
</reference>
<accession>A0A0R3R9H2</accession>
<gene>
    <name evidence="1" type="ORF">BTMF_LOCUS14657</name>
</gene>
<dbReference type="WBParaSite" id="BTMF_0001668501-mRNA-1">
    <property type="protein sequence ID" value="BTMF_0001668501-mRNA-1"/>
    <property type="gene ID" value="BTMF_0001668501"/>
</dbReference>
<keyword evidence="2" id="KW-1185">Reference proteome</keyword>
<evidence type="ECO:0000313" key="1">
    <source>
        <dbReference type="EMBL" id="VDO50475.1"/>
    </source>
</evidence>
<dbReference type="EMBL" id="UZAG01021444">
    <property type="protein sequence ID" value="VDO50475.1"/>
    <property type="molecule type" value="Genomic_DNA"/>
</dbReference>
<sequence>MVRTHTFKKLSALGLRTHIHVTYWVAVLSHAYDLVLIRLHDMI</sequence>
<dbReference type="AlphaFoldDB" id="A0A0R3R9H2"/>
<evidence type="ECO:0000313" key="3">
    <source>
        <dbReference type="WBParaSite" id="BTMF_0001668501-mRNA-1"/>
    </source>
</evidence>
<organism evidence="3">
    <name type="scientific">Brugia timori</name>
    <dbReference type="NCBI Taxonomy" id="42155"/>
    <lineage>
        <taxon>Eukaryota</taxon>
        <taxon>Metazoa</taxon>
        <taxon>Ecdysozoa</taxon>
        <taxon>Nematoda</taxon>
        <taxon>Chromadorea</taxon>
        <taxon>Rhabditida</taxon>
        <taxon>Spirurina</taxon>
        <taxon>Spiruromorpha</taxon>
        <taxon>Filarioidea</taxon>
        <taxon>Onchocercidae</taxon>
        <taxon>Brugia</taxon>
    </lineage>
</organism>
<proteinExistence type="predicted"/>
<evidence type="ECO:0000313" key="2">
    <source>
        <dbReference type="Proteomes" id="UP000280834"/>
    </source>
</evidence>
<dbReference type="Proteomes" id="UP000280834">
    <property type="component" value="Unassembled WGS sequence"/>
</dbReference>
<protein>
    <submittedName>
        <fullName evidence="1 3">Uncharacterized protein</fullName>
    </submittedName>
</protein>
<name>A0A0R3R9H2_9BILA</name>